<dbReference type="InterPro" id="IPR005721">
    <property type="entry name" value="Ribosomal_uL22_euk/arc"/>
</dbReference>
<comment type="caution">
    <text evidence="2">The sequence shown here is derived from an EMBL/GenBank/DDBJ whole genome shotgun (WGS) entry which is preliminary data.</text>
</comment>
<proteinExistence type="predicted"/>
<evidence type="ECO:0000313" key="1">
    <source>
        <dbReference type="EMBL" id="CAF4649198.1"/>
    </source>
</evidence>
<accession>A0A8S3C5Y8</accession>
<dbReference type="EMBL" id="CAJOBH010108457">
    <property type="protein sequence ID" value="CAF4649198.1"/>
    <property type="molecule type" value="Genomic_DNA"/>
</dbReference>
<gene>
    <name evidence="1" type="ORF">BYL167_LOCUS42094</name>
    <name evidence="2" type="ORF">GIL414_LOCUS51061</name>
</gene>
<dbReference type="Proteomes" id="UP000681967">
    <property type="component" value="Unassembled WGS sequence"/>
</dbReference>
<organism evidence="2 3">
    <name type="scientific">Rotaria magnacalcarata</name>
    <dbReference type="NCBI Taxonomy" id="392030"/>
    <lineage>
        <taxon>Eukaryota</taxon>
        <taxon>Metazoa</taxon>
        <taxon>Spiralia</taxon>
        <taxon>Gnathifera</taxon>
        <taxon>Rotifera</taxon>
        <taxon>Eurotatoria</taxon>
        <taxon>Bdelloidea</taxon>
        <taxon>Philodinida</taxon>
        <taxon>Philodinidae</taxon>
        <taxon>Rotaria</taxon>
    </lineage>
</organism>
<evidence type="ECO:0008006" key="4">
    <source>
        <dbReference type="Google" id="ProtNLM"/>
    </source>
</evidence>
<protein>
    <recommendedName>
        <fullName evidence="4">60S ribosomal protein L17</fullName>
    </recommendedName>
</protein>
<dbReference type="Proteomes" id="UP000681720">
    <property type="component" value="Unassembled WGS sequence"/>
</dbReference>
<evidence type="ECO:0000313" key="3">
    <source>
        <dbReference type="Proteomes" id="UP000681720"/>
    </source>
</evidence>
<dbReference type="SUPFAM" id="SSF54843">
    <property type="entry name" value="Ribosomal protein L22"/>
    <property type="match status" value="1"/>
</dbReference>
<dbReference type="Gene3D" id="3.90.470.10">
    <property type="entry name" value="Ribosomal protein L22/L17"/>
    <property type="match status" value="1"/>
</dbReference>
<sequence>MTLKRATRYLKNVVNKKEIVPFKRFNGGVGRKAQAQVFKVTQGRWPKKSAEILLQLLKNAESNADVKGLD</sequence>
<feature type="non-terminal residue" evidence="2">
    <location>
        <position position="70"/>
    </location>
</feature>
<reference evidence="2" key="1">
    <citation type="submission" date="2021-02" db="EMBL/GenBank/DDBJ databases">
        <authorList>
            <person name="Nowell W R."/>
        </authorList>
    </citation>
    <scope>NUCLEOTIDE SEQUENCE</scope>
</reference>
<dbReference type="GO" id="GO:0002181">
    <property type="term" value="P:cytoplasmic translation"/>
    <property type="evidence" value="ECO:0007669"/>
    <property type="project" value="TreeGrafter"/>
</dbReference>
<dbReference type="GO" id="GO:0022625">
    <property type="term" value="C:cytosolic large ribosomal subunit"/>
    <property type="evidence" value="ECO:0007669"/>
    <property type="project" value="TreeGrafter"/>
</dbReference>
<dbReference type="NCBIfam" id="TIGR01038">
    <property type="entry name" value="uL22_arch_euk"/>
    <property type="match status" value="1"/>
</dbReference>
<dbReference type="PANTHER" id="PTHR11593:SF10">
    <property type="entry name" value="60S RIBOSOMAL PROTEIN L17"/>
    <property type="match status" value="1"/>
</dbReference>
<dbReference type="PANTHER" id="PTHR11593">
    <property type="entry name" value="60S RIBOSOMAL PROTEIN L17"/>
    <property type="match status" value="1"/>
</dbReference>
<dbReference type="EMBL" id="CAJOBJ010171673">
    <property type="protein sequence ID" value="CAF4885388.1"/>
    <property type="molecule type" value="Genomic_DNA"/>
</dbReference>
<dbReference type="GO" id="GO:0003735">
    <property type="term" value="F:structural constituent of ribosome"/>
    <property type="evidence" value="ECO:0007669"/>
    <property type="project" value="InterPro"/>
</dbReference>
<dbReference type="InterPro" id="IPR036394">
    <property type="entry name" value="Ribosomal_uL22_sf"/>
</dbReference>
<dbReference type="AlphaFoldDB" id="A0A8S3C5Y8"/>
<name>A0A8S3C5Y8_9BILA</name>
<evidence type="ECO:0000313" key="2">
    <source>
        <dbReference type="EMBL" id="CAF4885388.1"/>
    </source>
</evidence>